<protein>
    <recommendedName>
        <fullName evidence="2">Homogentisate 1,2-dioxygenase N-terminal domain-containing protein</fullName>
    </recommendedName>
</protein>
<dbReference type="AlphaFoldDB" id="A0A0C2H0L1"/>
<dbReference type="EMBL" id="KN727726">
    <property type="protein sequence ID" value="KIH65069.1"/>
    <property type="molecule type" value="Genomic_DNA"/>
</dbReference>
<dbReference type="SUPFAM" id="SSF51182">
    <property type="entry name" value="RmlC-like cupins"/>
    <property type="match status" value="1"/>
</dbReference>
<dbReference type="OrthoDB" id="1689029at2759"/>
<dbReference type="Proteomes" id="UP000054047">
    <property type="component" value="Unassembled WGS sequence"/>
</dbReference>
<feature type="region of interest" description="Disordered" evidence="1">
    <location>
        <begin position="1"/>
        <end position="23"/>
    </location>
</feature>
<dbReference type="Pfam" id="PF20510">
    <property type="entry name" value="HgmA_N"/>
    <property type="match status" value="1"/>
</dbReference>
<evidence type="ECO:0000259" key="2">
    <source>
        <dbReference type="Pfam" id="PF20510"/>
    </source>
</evidence>
<feature type="domain" description="Homogentisate 1,2-dioxygenase N-terminal" evidence="2">
    <location>
        <begin position="19"/>
        <end position="57"/>
    </location>
</feature>
<evidence type="ECO:0000256" key="1">
    <source>
        <dbReference type="SAM" id="MobiDB-lite"/>
    </source>
</evidence>
<proteinExistence type="predicted"/>
<dbReference type="InterPro" id="IPR011051">
    <property type="entry name" value="RmlC_Cupin_sf"/>
</dbReference>
<sequence>MLHCQYVDPRPSNASRPRANGLANPRDFKTPVAWFEDVDMPFKIYNKYQGSFFVSEQVQQFPVHSLSF</sequence>
<name>A0A0C2H0L1_9BILA</name>
<accession>A0A0C2H0L1</accession>
<evidence type="ECO:0000313" key="4">
    <source>
        <dbReference type="Proteomes" id="UP000054047"/>
    </source>
</evidence>
<dbReference type="InterPro" id="IPR046452">
    <property type="entry name" value="HgmA_N"/>
</dbReference>
<dbReference type="GO" id="GO:0006559">
    <property type="term" value="P:L-phenylalanine catabolic process"/>
    <property type="evidence" value="ECO:0007669"/>
    <property type="project" value="UniProtKB-UniPathway"/>
</dbReference>
<gene>
    <name evidence="3" type="ORF">ANCDUO_04610</name>
</gene>
<organism evidence="3 4">
    <name type="scientific">Ancylostoma duodenale</name>
    <dbReference type="NCBI Taxonomy" id="51022"/>
    <lineage>
        <taxon>Eukaryota</taxon>
        <taxon>Metazoa</taxon>
        <taxon>Ecdysozoa</taxon>
        <taxon>Nematoda</taxon>
        <taxon>Chromadorea</taxon>
        <taxon>Rhabditida</taxon>
        <taxon>Rhabditina</taxon>
        <taxon>Rhabditomorpha</taxon>
        <taxon>Strongyloidea</taxon>
        <taxon>Ancylostomatidae</taxon>
        <taxon>Ancylostomatinae</taxon>
        <taxon>Ancylostoma</taxon>
    </lineage>
</organism>
<evidence type="ECO:0000313" key="3">
    <source>
        <dbReference type="EMBL" id="KIH65069.1"/>
    </source>
</evidence>
<reference evidence="3 4" key="1">
    <citation type="submission" date="2013-12" db="EMBL/GenBank/DDBJ databases">
        <title>Draft genome of the parsitic nematode Ancylostoma duodenale.</title>
        <authorList>
            <person name="Mitreva M."/>
        </authorList>
    </citation>
    <scope>NUCLEOTIDE SEQUENCE [LARGE SCALE GENOMIC DNA]</scope>
    <source>
        <strain evidence="3 4">Zhejiang</strain>
    </source>
</reference>
<dbReference type="UniPathway" id="UPA00139">
    <property type="reaction ID" value="UER00339"/>
</dbReference>
<keyword evidence="4" id="KW-1185">Reference proteome</keyword>